<evidence type="ECO:0000313" key="1">
    <source>
        <dbReference type="EMBL" id="RWR91234.1"/>
    </source>
</evidence>
<dbReference type="GO" id="GO:0016020">
    <property type="term" value="C:membrane"/>
    <property type="evidence" value="ECO:0007669"/>
    <property type="project" value="TreeGrafter"/>
</dbReference>
<dbReference type="GO" id="GO:0016301">
    <property type="term" value="F:kinase activity"/>
    <property type="evidence" value="ECO:0007669"/>
    <property type="project" value="UniProtKB-KW"/>
</dbReference>
<dbReference type="Proteomes" id="UP000283530">
    <property type="component" value="Unassembled WGS sequence"/>
</dbReference>
<dbReference type="PANTHER" id="PTHR48055:SF55">
    <property type="entry name" value="PROTEIN KINASE DOMAIN-CONTAINING PROTEIN"/>
    <property type="match status" value="1"/>
</dbReference>
<dbReference type="InterPro" id="IPR051564">
    <property type="entry name" value="LRR_receptor-like_kinase"/>
</dbReference>
<name>A0A443PKC8_9MAGN</name>
<keyword evidence="2" id="KW-1185">Reference proteome</keyword>
<keyword evidence="1" id="KW-0418">Kinase</keyword>
<organism evidence="1 2">
    <name type="scientific">Cinnamomum micranthum f. kanehirae</name>
    <dbReference type="NCBI Taxonomy" id="337451"/>
    <lineage>
        <taxon>Eukaryota</taxon>
        <taxon>Viridiplantae</taxon>
        <taxon>Streptophyta</taxon>
        <taxon>Embryophyta</taxon>
        <taxon>Tracheophyta</taxon>
        <taxon>Spermatophyta</taxon>
        <taxon>Magnoliopsida</taxon>
        <taxon>Magnoliidae</taxon>
        <taxon>Laurales</taxon>
        <taxon>Lauraceae</taxon>
        <taxon>Cinnamomum</taxon>
    </lineage>
</organism>
<keyword evidence="1" id="KW-0808">Transferase</keyword>
<sequence>MLTGKRPSDDMFINNLNLHQFAKIALPERVIEIIDRQLLSHENEVNIRQSEIHKKLKSIMLETLVSLVKIGVSCSSDSPRERMEVKDVVIELHKVRDFYLSAEK</sequence>
<keyword evidence="1" id="KW-0675">Receptor</keyword>
<dbReference type="AlphaFoldDB" id="A0A443PKC8"/>
<comment type="caution">
    <text evidence="1">The sequence shown here is derived from an EMBL/GenBank/DDBJ whole genome shotgun (WGS) entry which is preliminary data.</text>
</comment>
<accession>A0A443PKC8</accession>
<evidence type="ECO:0000313" key="2">
    <source>
        <dbReference type="Proteomes" id="UP000283530"/>
    </source>
</evidence>
<proteinExistence type="predicted"/>
<protein>
    <submittedName>
        <fullName evidence="1">Putative receptor-like protein kinase</fullName>
    </submittedName>
</protein>
<gene>
    <name evidence="1" type="ORF">CKAN_02038100</name>
</gene>
<dbReference type="OrthoDB" id="1103805at2759"/>
<dbReference type="EMBL" id="QPKB01000008">
    <property type="protein sequence ID" value="RWR91234.1"/>
    <property type="molecule type" value="Genomic_DNA"/>
</dbReference>
<dbReference type="Gene3D" id="1.10.510.10">
    <property type="entry name" value="Transferase(Phosphotransferase) domain 1"/>
    <property type="match status" value="1"/>
</dbReference>
<reference evidence="1 2" key="1">
    <citation type="journal article" date="2019" name="Nat. Plants">
        <title>Stout camphor tree genome fills gaps in understanding of flowering plant genome evolution.</title>
        <authorList>
            <person name="Chaw S.M."/>
            <person name="Liu Y.C."/>
            <person name="Wu Y.W."/>
            <person name="Wang H.Y."/>
            <person name="Lin C.I."/>
            <person name="Wu C.S."/>
            <person name="Ke H.M."/>
            <person name="Chang L.Y."/>
            <person name="Hsu C.Y."/>
            <person name="Yang H.T."/>
            <person name="Sudianto E."/>
            <person name="Hsu M.H."/>
            <person name="Wu K.P."/>
            <person name="Wang L.N."/>
            <person name="Leebens-Mack J.H."/>
            <person name="Tsai I.J."/>
        </authorList>
    </citation>
    <scope>NUCLEOTIDE SEQUENCE [LARGE SCALE GENOMIC DNA]</scope>
    <source>
        <strain evidence="2">cv. Chaw 1501</strain>
        <tissue evidence="1">Young leaves</tissue>
    </source>
</reference>
<dbReference type="PANTHER" id="PTHR48055">
    <property type="entry name" value="LEUCINE-RICH REPEAT RECEPTOR PROTEIN KINASE EMS1"/>
    <property type="match status" value="1"/>
</dbReference>